<feature type="transmembrane region" description="Helical" evidence="9">
    <location>
        <begin position="241"/>
        <end position="261"/>
    </location>
</feature>
<evidence type="ECO:0000256" key="7">
    <source>
        <dbReference type="ARBA" id="ARBA00023136"/>
    </source>
</evidence>
<dbReference type="PROSITE" id="PS51257">
    <property type="entry name" value="PROKAR_LIPOPROTEIN"/>
    <property type="match status" value="1"/>
</dbReference>
<evidence type="ECO:0000256" key="8">
    <source>
        <dbReference type="ARBA" id="ARBA00034708"/>
    </source>
</evidence>
<evidence type="ECO:0000256" key="9">
    <source>
        <dbReference type="SAM" id="Phobius"/>
    </source>
</evidence>
<evidence type="ECO:0000256" key="4">
    <source>
        <dbReference type="ARBA" id="ARBA00022692"/>
    </source>
</evidence>
<feature type="transmembrane region" description="Helical" evidence="9">
    <location>
        <begin position="44"/>
        <end position="62"/>
    </location>
</feature>
<evidence type="ECO:0000256" key="6">
    <source>
        <dbReference type="ARBA" id="ARBA00023065"/>
    </source>
</evidence>
<keyword evidence="5 9" id="KW-1133">Transmembrane helix</keyword>
<evidence type="ECO:0000313" key="10">
    <source>
        <dbReference type="EMBL" id="MBE9463266.1"/>
    </source>
</evidence>
<keyword evidence="3" id="KW-1003">Cell membrane</keyword>
<dbReference type="EMBL" id="JACYGY010000001">
    <property type="protein sequence ID" value="MBE9463266.1"/>
    <property type="molecule type" value="Genomic_DNA"/>
</dbReference>
<feature type="transmembrane region" description="Helical" evidence="9">
    <location>
        <begin position="267"/>
        <end position="287"/>
    </location>
</feature>
<feature type="transmembrane region" description="Helical" evidence="9">
    <location>
        <begin position="20"/>
        <end position="38"/>
    </location>
</feature>
<dbReference type="Proteomes" id="UP000634134">
    <property type="component" value="Unassembled WGS sequence"/>
</dbReference>
<keyword evidence="11" id="KW-1185">Reference proteome</keyword>
<gene>
    <name evidence="10" type="ORF">IEE83_15365</name>
</gene>
<organism evidence="10 11">
    <name type="scientific">Dyadobacter subterraneus</name>
    <dbReference type="NCBI Taxonomy" id="2773304"/>
    <lineage>
        <taxon>Bacteria</taxon>
        <taxon>Pseudomonadati</taxon>
        <taxon>Bacteroidota</taxon>
        <taxon>Cytophagia</taxon>
        <taxon>Cytophagales</taxon>
        <taxon>Spirosomataceae</taxon>
        <taxon>Dyadobacter</taxon>
    </lineage>
</organism>
<evidence type="ECO:0000256" key="1">
    <source>
        <dbReference type="ARBA" id="ARBA00004651"/>
    </source>
</evidence>
<sequence>MIVKKNISLKSILEFTGYHLLWLAGWMSFVTIGCHILNWELLEFSWLPLPLIGTAVVFYIGFKNNQSYDRLWEARKLWSEITNSSRVLATMVRHYRSGEMSEIQEDEIRRQIVFRHIAYIYQLRDQLLQPAVWENLSQKSYWGTGYYNRRHRDKLHKSFAKELEEIAKKKYLPAEESVNLQHYKNKAVQLLNMQTEMIQQLYDGKAINMIQQIELQSAVKNFYDGQGKMERIKQSPFPREYSSFSFIFICIFILLLPFGLISEFSRLGKAGIWLTIPVGIVIGWIFVAMEMISDYCENPFEGLRSDTPMLSICREIEINMLQTIGEKNIPAPITPKNHVLI</sequence>
<keyword evidence="7 9" id="KW-0472">Membrane</keyword>
<evidence type="ECO:0000313" key="11">
    <source>
        <dbReference type="Proteomes" id="UP000634134"/>
    </source>
</evidence>
<reference evidence="11" key="1">
    <citation type="submission" date="2023-07" db="EMBL/GenBank/DDBJ databases">
        <title>Dyadobacter sp. nov 'subterranea' isolated from contaminted grondwater.</title>
        <authorList>
            <person name="Szabo I."/>
            <person name="Al-Omari J."/>
            <person name="Szerdahelyi S.G."/>
            <person name="Rado J."/>
        </authorList>
    </citation>
    <scope>NUCLEOTIDE SEQUENCE [LARGE SCALE GENOMIC DNA]</scope>
    <source>
        <strain evidence="11">UP-52</strain>
    </source>
</reference>
<keyword evidence="6" id="KW-0406">Ion transport</keyword>
<evidence type="ECO:0000256" key="3">
    <source>
        <dbReference type="ARBA" id="ARBA00022475"/>
    </source>
</evidence>
<dbReference type="RefSeq" id="WP_194121410.1">
    <property type="nucleotide sequence ID" value="NZ_JACYGY010000001.1"/>
</dbReference>
<keyword evidence="4 9" id="KW-0812">Transmembrane</keyword>
<comment type="similarity">
    <text evidence="8">Belongs to the anion channel-forming bestrophin (TC 1.A.46) family.</text>
</comment>
<dbReference type="Pfam" id="PF25539">
    <property type="entry name" value="Bestrophin_2"/>
    <property type="match status" value="1"/>
</dbReference>
<evidence type="ECO:0000256" key="2">
    <source>
        <dbReference type="ARBA" id="ARBA00022448"/>
    </source>
</evidence>
<dbReference type="InterPro" id="IPR044669">
    <property type="entry name" value="YneE/VCCN1/2-like"/>
</dbReference>
<dbReference type="PANTHER" id="PTHR33281:SF19">
    <property type="entry name" value="VOLTAGE-DEPENDENT ANION CHANNEL-FORMING PROTEIN YNEE"/>
    <property type="match status" value="1"/>
</dbReference>
<evidence type="ECO:0000256" key="5">
    <source>
        <dbReference type="ARBA" id="ARBA00022989"/>
    </source>
</evidence>
<keyword evidence="2" id="KW-0813">Transport</keyword>
<protein>
    <recommendedName>
        <fullName evidence="12">Multidrug transporter</fullName>
    </recommendedName>
</protein>
<comment type="caution">
    <text evidence="10">The sequence shown here is derived from an EMBL/GenBank/DDBJ whole genome shotgun (WGS) entry which is preliminary data.</text>
</comment>
<accession>A0ABR9WG06</accession>
<evidence type="ECO:0008006" key="12">
    <source>
        <dbReference type="Google" id="ProtNLM"/>
    </source>
</evidence>
<proteinExistence type="inferred from homology"/>
<name>A0ABR9WG06_9BACT</name>
<comment type="subcellular location">
    <subcellularLocation>
        <location evidence="1">Cell membrane</location>
        <topology evidence="1">Multi-pass membrane protein</topology>
    </subcellularLocation>
</comment>
<dbReference type="PANTHER" id="PTHR33281">
    <property type="entry name" value="UPF0187 PROTEIN YNEE"/>
    <property type="match status" value="1"/>
</dbReference>